<proteinExistence type="predicted"/>
<accession>A0A075G442</accession>
<organism evidence="1">
    <name type="scientific">uncultured marine thaumarchaeote KM3_04_H06</name>
    <dbReference type="NCBI Taxonomy" id="1455967"/>
    <lineage>
        <taxon>Archaea</taxon>
        <taxon>Nitrososphaerota</taxon>
        <taxon>environmental samples</taxon>
    </lineage>
</organism>
<reference evidence="1" key="1">
    <citation type="journal article" date="2014" name="Genome Biol. Evol.">
        <title>Pangenome evidence for extensive interdomain horizontal transfer affecting lineage core and shell genes in uncultured planktonic thaumarchaeota and euryarchaeota.</title>
        <authorList>
            <person name="Deschamps P."/>
            <person name="Zivanovic Y."/>
            <person name="Moreira D."/>
            <person name="Rodriguez-Valera F."/>
            <person name="Lopez-Garcia P."/>
        </authorList>
    </citation>
    <scope>NUCLEOTIDE SEQUENCE</scope>
</reference>
<name>A0A075G442_9ARCH</name>
<protein>
    <submittedName>
        <fullName evidence="1">Uncharacterized protein</fullName>
    </submittedName>
</protein>
<dbReference type="EMBL" id="KF900530">
    <property type="protein sequence ID" value="AIE98209.1"/>
    <property type="molecule type" value="Genomic_DNA"/>
</dbReference>
<sequence length="63" mass="7257">MVNYLPFQFQSDHMAKFDSIRMADLTEVQDPDKDGGITLVFKDNKFLHIKIEDGKLVTESIPE</sequence>
<evidence type="ECO:0000313" key="1">
    <source>
        <dbReference type="EMBL" id="AIE98209.1"/>
    </source>
</evidence>
<dbReference type="AlphaFoldDB" id="A0A075G442"/>